<reference evidence="1 2" key="1">
    <citation type="submission" date="2014-12" db="EMBL/GenBank/DDBJ databases">
        <title>Draft genome sequences of 29 type strains of Enterococci.</title>
        <authorList>
            <person name="Zhong Z."/>
            <person name="Sun Z."/>
            <person name="Liu W."/>
            <person name="Zhang W."/>
            <person name="Zhang H."/>
        </authorList>
    </citation>
    <scope>NUCLEOTIDE SEQUENCE [LARGE SCALE GENOMIC DNA]</scope>
    <source>
        <strain evidence="1 2">DSM 17690</strain>
    </source>
</reference>
<dbReference type="Proteomes" id="UP000182149">
    <property type="component" value="Unassembled WGS sequence"/>
</dbReference>
<name>A0A1L8QX77_9ENTE</name>
<dbReference type="AlphaFoldDB" id="A0A1L8QX77"/>
<evidence type="ECO:0000313" key="1">
    <source>
        <dbReference type="EMBL" id="OJG12108.1"/>
    </source>
</evidence>
<gene>
    <name evidence="1" type="ORF">RU93_GL000038</name>
</gene>
<organism evidence="1 2">
    <name type="scientific">Enterococcus aquimarinus</name>
    <dbReference type="NCBI Taxonomy" id="328396"/>
    <lineage>
        <taxon>Bacteria</taxon>
        <taxon>Bacillati</taxon>
        <taxon>Bacillota</taxon>
        <taxon>Bacilli</taxon>
        <taxon>Lactobacillales</taxon>
        <taxon>Enterococcaceae</taxon>
        <taxon>Enterococcus</taxon>
    </lineage>
</organism>
<accession>A0A1L8QX77</accession>
<keyword evidence="2" id="KW-1185">Reference proteome</keyword>
<dbReference type="EMBL" id="JXKD01000001">
    <property type="protein sequence ID" value="OJG12108.1"/>
    <property type="molecule type" value="Genomic_DNA"/>
</dbReference>
<evidence type="ECO:0000313" key="2">
    <source>
        <dbReference type="Proteomes" id="UP000182149"/>
    </source>
</evidence>
<protein>
    <submittedName>
        <fullName evidence="1">Uncharacterized protein</fullName>
    </submittedName>
</protein>
<dbReference type="STRING" id="328396.RU93_GL000038"/>
<comment type="caution">
    <text evidence="1">The sequence shown here is derived from an EMBL/GenBank/DDBJ whole genome shotgun (WGS) entry which is preliminary data.</text>
</comment>
<proteinExistence type="predicted"/>
<sequence length="196" mass="22667">MLYLSNRYSVPLGTYHALGKVVQLKIDQTRLIIYDSENGETLGKHNLSKEKGKLIQDKNHLRDRTKGISAMMESTIGKFEAQVLAQIFMLEIKKKYPRYIRDQLQLVNQQWNHFPSIFVNSGLKLCVEKRLFSASELKDMIRFLTESAQHEPIELFEESPAKIKPLDEQLNDILEIKPSIRSLETYLPFLEGGTNN</sequence>